<accession>A0ABW8A3P1</accession>
<sequence>MADVGDQRPPFDAPTTPFRKVVAEDETAVIPRPVSRGPFVPTSPPPKPGLLGRVSLKSLYLIGVSITTVAALVLTFTIFSGDGAGEDPAQHDVAGLATVPDAATPAVSALALPPVPAKKALAGLSGTASVVAGIVYDTKNGISYPRLGAPWRTAKHKPFTRAQRAGKAADPTSVPVAVIGSALVPGAAPTPKPSKDADYRRLAVRAATWTLSRQYPAGARLTWTASQRNPVGAGWTLGYRVTYTVAGQAQVSQALVSVVEVGKAKPAMLFASIPQSGRKRWRDLNTLAAQIRPI</sequence>
<keyword evidence="1" id="KW-1133">Transmembrane helix</keyword>
<dbReference type="EMBL" id="JBITMB010000003">
    <property type="protein sequence ID" value="MFI7441393.1"/>
    <property type="molecule type" value="Genomic_DNA"/>
</dbReference>
<reference evidence="2 3" key="1">
    <citation type="submission" date="2024-10" db="EMBL/GenBank/DDBJ databases">
        <title>The Natural Products Discovery Center: Release of the First 8490 Sequenced Strains for Exploring Actinobacteria Biosynthetic Diversity.</title>
        <authorList>
            <person name="Kalkreuter E."/>
            <person name="Kautsar S.A."/>
            <person name="Yang D."/>
            <person name="Bader C.D."/>
            <person name="Teijaro C.N."/>
            <person name="Fluegel L."/>
            <person name="Davis C.M."/>
            <person name="Simpson J.R."/>
            <person name="Lauterbach L."/>
            <person name="Steele A.D."/>
            <person name="Gui C."/>
            <person name="Meng S."/>
            <person name="Li G."/>
            <person name="Viehrig K."/>
            <person name="Ye F."/>
            <person name="Su P."/>
            <person name="Kiefer A.F."/>
            <person name="Nichols A."/>
            <person name="Cepeda A.J."/>
            <person name="Yan W."/>
            <person name="Fan B."/>
            <person name="Jiang Y."/>
            <person name="Adhikari A."/>
            <person name="Zheng C.-J."/>
            <person name="Schuster L."/>
            <person name="Cowan T.M."/>
            <person name="Smanski M.J."/>
            <person name="Chevrette M.G."/>
            <person name="De Carvalho L.P.S."/>
            <person name="Shen B."/>
        </authorList>
    </citation>
    <scope>NUCLEOTIDE SEQUENCE [LARGE SCALE GENOMIC DNA]</scope>
    <source>
        <strain evidence="2 3">NPDC049503</strain>
    </source>
</reference>
<evidence type="ECO:0008006" key="4">
    <source>
        <dbReference type="Google" id="ProtNLM"/>
    </source>
</evidence>
<gene>
    <name evidence="2" type="ORF">ACIBP5_15660</name>
</gene>
<name>A0ABW8A3P1_9ACTN</name>
<feature type="transmembrane region" description="Helical" evidence="1">
    <location>
        <begin position="59"/>
        <end position="79"/>
    </location>
</feature>
<evidence type="ECO:0000313" key="3">
    <source>
        <dbReference type="Proteomes" id="UP001612928"/>
    </source>
</evidence>
<organism evidence="2 3">
    <name type="scientific">Nonomuraea indica</name>
    <dbReference type="NCBI Taxonomy" id="1581193"/>
    <lineage>
        <taxon>Bacteria</taxon>
        <taxon>Bacillati</taxon>
        <taxon>Actinomycetota</taxon>
        <taxon>Actinomycetes</taxon>
        <taxon>Streptosporangiales</taxon>
        <taxon>Streptosporangiaceae</taxon>
        <taxon>Nonomuraea</taxon>
    </lineage>
</organism>
<dbReference type="Proteomes" id="UP001612928">
    <property type="component" value="Unassembled WGS sequence"/>
</dbReference>
<keyword evidence="1" id="KW-0812">Transmembrane</keyword>
<keyword evidence="1" id="KW-0472">Membrane</keyword>
<protein>
    <recommendedName>
        <fullName evidence="4">Fibronectin attachment protein</fullName>
    </recommendedName>
</protein>
<evidence type="ECO:0000256" key="1">
    <source>
        <dbReference type="SAM" id="Phobius"/>
    </source>
</evidence>
<keyword evidence="3" id="KW-1185">Reference proteome</keyword>
<comment type="caution">
    <text evidence="2">The sequence shown here is derived from an EMBL/GenBank/DDBJ whole genome shotgun (WGS) entry which is preliminary data.</text>
</comment>
<evidence type="ECO:0000313" key="2">
    <source>
        <dbReference type="EMBL" id="MFI7441393.1"/>
    </source>
</evidence>
<dbReference type="RefSeq" id="WP_397021251.1">
    <property type="nucleotide sequence ID" value="NZ_JBITMB010000003.1"/>
</dbReference>
<proteinExistence type="predicted"/>